<protein>
    <submittedName>
        <fullName evidence="2">Uncharacterized protein</fullName>
    </submittedName>
</protein>
<accession>A0A843XK91</accession>
<evidence type="ECO:0000256" key="1">
    <source>
        <dbReference type="SAM" id="MobiDB-lite"/>
    </source>
</evidence>
<proteinExistence type="predicted"/>
<feature type="region of interest" description="Disordered" evidence="1">
    <location>
        <begin position="106"/>
        <end position="128"/>
    </location>
</feature>
<dbReference type="EMBL" id="NMUH01009557">
    <property type="protein sequence ID" value="MQM20178.1"/>
    <property type="molecule type" value="Genomic_DNA"/>
</dbReference>
<evidence type="ECO:0000313" key="3">
    <source>
        <dbReference type="Proteomes" id="UP000652761"/>
    </source>
</evidence>
<name>A0A843XK91_COLES</name>
<comment type="caution">
    <text evidence="2">The sequence shown here is derived from an EMBL/GenBank/DDBJ whole genome shotgun (WGS) entry which is preliminary data.</text>
</comment>
<dbReference type="Proteomes" id="UP000652761">
    <property type="component" value="Unassembled WGS sequence"/>
</dbReference>
<evidence type="ECO:0000313" key="2">
    <source>
        <dbReference type="EMBL" id="MQM20178.1"/>
    </source>
</evidence>
<keyword evidence="3" id="KW-1185">Reference proteome</keyword>
<dbReference type="AlphaFoldDB" id="A0A843XK91"/>
<sequence>MALSGTLPRTRSGPIVLALVATGSCEGHDGLKQTGQQIATTGPVAIRSRRRALSRWPCECGLSGCRVHRNLKNGVDGLKAPFPHEFSFSLASPLGLETLSNELGPAMEGTTGSSTMWESMGRGDLQRP</sequence>
<gene>
    <name evidence="2" type="ORF">Taro_053194</name>
</gene>
<organism evidence="2 3">
    <name type="scientific">Colocasia esculenta</name>
    <name type="common">Wild taro</name>
    <name type="synonym">Arum esculentum</name>
    <dbReference type="NCBI Taxonomy" id="4460"/>
    <lineage>
        <taxon>Eukaryota</taxon>
        <taxon>Viridiplantae</taxon>
        <taxon>Streptophyta</taxon>
        <taxon>Embryophyta</taxon>
        <taxon>Tracheophyta</taxon>
        <taxon>Spermatophyta</taxon>
        <taxon>Magnoliopsida</taxon>
        <taxon>Liliopsida</taxon>
        <taxon>Araceae</taxon>
        <taxon>Aroideae</taxon>
        <taxon>Colocasieae</taxon>
        <taxon>Colocasia</taxon>
    </lineage>
</organism>
<reference evidence="2" key="1">
    <citation type="submission" date="2017-07" db="EMBL/GenBank/DDBJ databases">
        <title>Taro Niue Genome Assembly and Annotation.</title>
        <authorList>
            <person name="Atibalentja N."/>
            <person name="Keating K."/>
            <person name="Fields C.J."/>
        </authorList>
    </citation>
    <scope>NUCLEOTIDE SEQUENCE</scope>
    <source>
        <strain evidence="2">Niue_2</strain>
        <tissue evidence="2">Leaf</tissue>
    </source>
</reference>